<keyword evidence="2" id="KW-1133">Transmembrane helix</keyword>
<organism evidence="4 5">
    <name type="scientific">Heliocybe sulcata</name>
    <dbReference type="NCBI Taxonomy" id="5364"/>
    <lineage>
        <taxon>Eukaryota</taxon>
        <taxon>Fungi</taxon>
        <taxon>Dikarya</taxon>
        <taxon>Basidiomycota</taxon>
        <taxon>Agaricomycotina</taxon>
        <taxon>Agaricomycetes</taxon>
        <taxon>Gloeophyllales</taxon>
        <taxon>Gloeophyllaceae</taxon>
        <taxon>Heliocybe</taxon>
    </lineage>
</organism>
<evidence type="ECO:0000256" key="2">
    <source>
        <dbReference type="SAM" id="Phobius"/>
    </source>
</evidence>
<accession>A0A5C3MSB8</accession>
<dbReference type="Proteomes" id="UP000305948">
    <property type="component" value="Unassembled WGS sequence"/>
</dbReference>
<name>A0A5C3MSB8_9AGAM</name>
<keyword evidence="2" id="KW-0812">Transmembrane</keyword>
<evidence type="ECO:0000313" key="4">
    <source>
        <dbReference type="EMBL" id="TFK47847.1"/>
    </source>
</evidence>
<dbReference type="PANTHER" id="PTHR40465">
    <property type="entry name" value="CHROMOSOME 1, WHOLE GENOME SHOTGUN SEQUENCE"/>
    <property type="match status" value="1"/>
</dbReference>
<dbReference type="EMBL" id="ML213522">
    <property type="protein sequence ID" value="TFK47847.1"/>
    <property type="molecule type" value="Genomic_DNA"/>
</dbReference>
<protein>
    <recommendedName>
        <fullName evidence="3">DUF6534 domain-containing protein</fullName>
    </recommendedName>
</protein>
<dbReference type="STRING" id="5364.A0A5C3MSB8"/>
<reference evidence="4 5" key="1">
    <citation type="journal article" date="2019" name="Nat. Ecol. Evol.">
        <title>Megaphylogeny resolves global patterns of mushroom evolution.</title>
        <authorList>
            <person name="Varga T."/>
            <person name="Krizsan K."/>
            <person name="Foldi C."/>
            <person name="Dima B."/>
            <person name="Sanchez-Garcia M."/>
            <person name="Sanchez-Ramirez S."/>
            <person name="Szollosi G.J."/>
            <person name="Szarkandi J.G."/>
            <person name="Papp V."/>
            <person name="Albert L."/>
            <person name="Andreopoulos W."/>
            <person name="Angelini C."/>
            <person name="Antonin V."/>
            <person name="Barry K.W."/>
            <person name="Bougher N.L."/>
            <person name="Buchanan P."/>
            <person name="Buyck B."/>
            <person name="Bense V."/>
            <person name="Catcheside P."/>
            <person name="Chovatia M."/>
            <person name="Cooper J."/>
            <person name="Damon W."/>
            <person name="Desjardin D."/>
            <person name="Finy P."/>
            <person name="Geml J."/>
            <person name="Haridas S."/>
            <person name="Hughes K."/>
            <person name="Justo A."/>
            <person name="Karasinski D."/>
            <person name="Kautmanova I."/>
            <person name="Kiss B."/>
            <person name="Kocsube S."/>
            <person name="Kotiranta H."/>
            <person name="LaButti K.M."/>
            <person name="Lechner B.E."/>
            <person name="Liimatainen K."/>
            <person name="Lipzen A."/>
            <person name="Lukacs Z."/>
            <person name="Mihaltcheva S."/>
            <person name="Morgado L.N."/>
            <person name="Niskanen T."/>
            <person name="Noordeloos M.E."/>
            <person name="Ohm R.A."/>
            <person name="Ortiz-Santana B."/>
            <person name="Ovrebo C."/>
            <person name="Racz N."/>
            <person name="Riley R."/>
            <person name="Savchenko A."/>
            <person name="Shiryaev A."/>
            <person name="Soop K."/>
            <person name="Spirin V."/>
            <person name="Szebenyi C."/>
            <person name="Tomsovsky M."/>
            <person name="Tulloss R.E."/>
            <person name="Uehling J."/>
            <person name="Grigoriev I.V."/>
            <person name="Vagvolgyi C."/>
            <person name="Papp T."/>
            <person name="Martin F.M."/>
            <person name="Miettinen O."/>
            <person name="Hibbett D.S."/>
            <person name="Nagy L.G."/>
        </authorList>
    </citation>
    <scope>NUCLEOTIDE SEQUENCE [LARGE SCALE GENOMIC DNA]</scope>
    <source>
        <strain evidence="4 5">OMC1185</strain>
    </source>
</reference>
<keyword evidence="5" id="KW-1185">Reference proteome</keyword>
<feature type="transmembrane region" description="Helical" evidence="2">
    <location>
        <begin position="53"/>
        <end position="74"/>
    </location>
</feature>
<evidence type="ECO:0000313" key="5">
    <source>
        <dbReference type="Proteomes" id="UP000305948"/>
    </source>
</evidence>
<feature type="domain" description="DUF6534" evidence="3">
    <location>
        <begin position="26"/>
        <end position="111"/>
    </location>
</feature>
<dbReference type="Pfam" id="PF20152">
    <property type="entry name" value="DUF6534"/>
    <property type="match status" value="1"/>
</dbReference>
<feature type="region of interest" description="Disordered" evidence="1">
    <location>
        <begin position="151"/>
        <end position="185"/>
    </location>
</feature>
<dbReference type="PANTHER" id="PTHR40465:SF1">
    <property type="entry name" value="DUF6534 DOMAIN-CONTAINING PROTEIN"/>
    <property type="match status" value="1"/>
</dbReference>
<sequence length="185" mass="20416">MFLKKQLARLSEITWRTVLPFALLTVLSDVLVAGALCGLLWHERSDFGDTNALIGSLIVWAINRCLLTSILAIIEMITFAARPNEFWYLAVDFVVGKLYANSLLATLNSRKALKVRGDSRSRDTDVTTSFRMAPTVATDVEGASGRPVLRILPPRDRTSEDGTTELDELHSATPLKCRTPSLTVP</sequence>
<dbReference type="OrthoDB" id="2689433at2759"/>
<dbReference type="AlphaFoldDB" id="A0A5C3MSB8"/>
<proteinExistence type="predicted"/>
<keyword evidence="2" id="KW-0472">Membrane</keyword>
<evidence type="ECO:0000259" key="3">
    <source>
        <dbReference type="Pfam" id="PF20152"/>
    </source>
</evidence>
<dbReference type="InterPro" id="IPR045339">
    <property type="entry name" value="DUF6534"/>
</dbReference>
<evidence type="ECO:0000256" key="1">
    <source>
        <dbReference type="SAM" id="MobiDB-lite"/>
    </source>
</evidence>
<gene>
    <name evidence="4" type="ORF">OE88DRAFT_752907</name>
</gene>
<feature type="transmembrane region" description="Helical" evidence="2">
    <location>
        <begin position="20"/>
        <end position="41"/>
    </location>
</feature>